<dbReference type="Proteomes" id="UP000485058">
    <property type="component" value="Unassembled WGS sequence"/>
</dbReference>
<feature type="non-terminal residue" evidence="1">
    <location>
        <position position="1"/>
    </location>
</feature>
<reference evidence="1 2" key="1">
    <citation type="submission" date="2020-02" db="EMBL/GenBank/DDBJ databases">
        <title>Draft genome sequence of Haematococcus lacustris strain NIES-144.</title>
        <authorList>
            <person name="Morimoto D."/>
            <person name="Nakagawa S."/>
            <person name="Yoshida T."/>
            <person name="Sawayama S."/>
        </authorList>
    </citation>
    <scope>NUCLEOTIDE SEQUENCE [LARGE SCALE GENOMIC DNA]</scope>
    <source>
        <strain evidence="1 2">NIES-144</strain>
    </source>
</reference>
<name>A0A699Y8B7_HAELA</name>
<gene>
    <name evidence="1" type="ORF">HaLaN_01060</name>
</gene>
<protein>
    <submittedName>
        <fullName evidence="1">Uncharacterized protein</fullName>
    </submittedName>
</protein>
<organism evidence="1 2">
    <name type="scientific">Haematococcus lacustris</name>
    <name type="common">Green alga</name>
    <name type="synonym">Haematococcus pluvialis</name>
    <dbReference type="NCBI Taxonomy" id="44745"/>
    <lineage>
        <taxon>Eukaryota</taxon>
        <taxon>Viridiplantae</taxon>
        <taxon>Chlorophyta</taxon>
        <taxon>core chlorophytes</taxon>
        <taxon>Chlorophyceae</taxon>
        <taxon>CS clade</taxon>
        <taxon>Chlamydomonadales</taxon>
        <taxon>Haematococcaceae</taxon>
        <taxon>Haematococcus</taxon>
    </lineage>
</organism>
<evidence type="ECO:0000313" key="2">
    <source>
        <dbReference type="Proteomes" id="UP000485058"/>
    </source>
</evidence>
<feature type="non-terminal residue" evidence="1">
    <location>
        <position position="59"/>
    </location>
</feature>
<proteinExistence type="predicted"/>
<accession>A0A699Y8B7</accession>
<sequence>MPAQAIVDTSQLLTVDYSSARSRSCPPHPTLHQGDDEWSWTLPCCLSDLHPRHISPHLA</sequence>
<evidence type="ECO:0000313" key="1">
    <source>
        <dbReference type="EMBL" id="GFH06430.1"/>
    </source>
</evidence>
<comment type="caution">
    <text evidence="1">The sequence shown here is derived from an EMBL/GenBank/DDBJ whole genome shotgun (WGS) entry which is preliminary data.</text>
</comment>
<keyword evidence="2" id="KW-1185">Reference proteome</keyword>
<dbReference type="EMBL" id="BLLF01000038">
    <property type="protein sequence ID" value="GFH06430.1"/>
    <property type="molecule type" value="Genomic_DNA"/>
</dbReference>
<dbReference type="AlphaFoldDB" id="A0A699Y8B7"/>